<reference evidence="3 4" key="1">
    <citation type="submission" date="2022-06" db="EMBL/GenBank/DDBJ databases">
        <title>Genomic Encyclopedia of Archaeal and Bacterial Type Strains, Phase II (KMG-II): from individual species to whole genera.</title>
        <authorList>
            <person name="Goeker M."/>
        </authorList>
    </citation>
    <scope>NUCLEOTIDE SEQUENCE [LARGE SCALE GENOMIC DNA]</scope>
    <source>
        <strain evidence="3 4">DSM 44255</strain>
    </source>
</reference>
<keyword evidence="3" id="KW-0346">Stress response</keyword>
<comment type="caution">
    <text evidence="3">The sequence shown here is derived from an EMBL/GenBank/DDBJ whole genome shotgun (WGS) entry which is preliminary data.</text>
</comment>
<name>A0ABT1I4P3_9PSEU</name>
<dbReference type="InterPro" id="IPR005184">
    <property type="entry name" value="DUF306_Meta_HslJ"/>
</dbReference>
<protein>
    <submittedName>
        <fullName evidence="3">Heat shock protein HslJ</fullName>
    </submittedName>
</protein>
<sequence>MDEVERRLRSTFTEQAAAVAGEDLLFAVHQRLRRRRVTRLVSAAAVVLLALIGGGVALRVGTESTTSTAAGAIAPPAAGLTGTWEPVSIVGDSQAQPALRPQPPLIRFAPDGRWTASDGCNASQGRYTAGGTSFTATPEGGTTYIACANVPNQAVLTAAATYQLQGDNLTFYDAAGKALGTYRRAG</sequence>
<dbReference type="Pfam" id="PF03724">
    <property type="entry name" value="META"/>
    <property type="match status" value="1"/>
</dbReference>
<evidence type="ECO:0000313" key="4">
    <source>
        <dbReference type="Proteomes" id="UP001205185"/>
    </source>
</evidence>
<accession>A0ABT1I4P3</accession>
<feature type="transmembrane region" description="Helical" evidence="1">
    <location>
        <begin position="40"/>
        <end position="58"/>
    </location>
</feature>
<dbReference type="InterPro" id="IPR038670">
    <property type="entry name" value="HslJ-like_sf"/>
</dbReference>
<evidence type="ECO:0000256" key="1">
    <source>
        <dbReference type="SAM" id="Phobius"/>
    </source>
</evidence>
<keyword evidence="1" id="KW-0812">Transmembrane</keyword>
<evidence type="ECO:0000259" key="2">
    <source>
        <dbReference type="Pfam" id="PF03724"/>
    </source>
</evidence>
<organism evidence="3 4">
    <name type="scientific">Actinokineospora diospyrosa</name>
    <dbReference type="NCBI Taxonomy" id="103728"/>
    <lineage>
        <taxon>Bacteria</taxon>
        <taxon>Bacillati</taxon>
        <taxon>Actinomycetota</taxon>
        <taxon>Actinomycetes</taxon>
        <taxon>Pseudonocardiales</taxon>
        <taxon>Pseudonocardiaceae</taxon>
        <taxon>Actinokineospora</taxon>
    </lineage>
</organism>
<dbReference type="EMBL" id="JAMTCO010000001">
    <property type="protein sequence ID" value="MCP2267546.1"/>
    <property type="molecule type" value="Genomic_DNA"/>
</dbReference>
<evidence type="ECO:0000313" key="3">
    <source>
        <dbReference type="EMBL" id="MCP2267546.1"/>
    </source>
</evidence>
<feature type="domain" description="DUF306" evidence="2">
    <location>
        <begin position="79"/>
        <end position="182"/>
    </location>
</feature>
<dbReference type="Gene3D" id="2.40.128.270">
    <property type="match status" value="1"/>
</dbReference>
<keyword evidence="4" id="KW-1185">Reference proteome</keyword>
<gene>
    <name evidence="3" type="ORF">LV75_000028</name>
</gene>
<dbReference type="Proteomes" id="UP001205185">
    <property type="component" value="Unassembled WGS sequence"/>
</dbReference>
<keyword evidence="1" id="KW-0472">Membrane</keyword>
<proteinExistence type="predicted"/>
<keyword evidence="1" id="KW-1133">Transmembrane helix</keyword>